<evidence type="ECO:0000313" key="1">
    <source>
        <dbReference type="EMBL" id="KAE9038382.1"/>
    </source>
</evidence>
<dbReference type="EMBL" id="QXFU01000267">
    <property type="protein sequence ID" value="KAE9038382.1"/>
    <property type="molecule type" value="Genomic_DNA"/>
</dbReference>
<proteinExistence type="predicted"/>
<evidence type="ECO:0000313" key="3">
    <source>
        <dbReference type="Proteomes" id="UP000429607"/>
    </source>
</evidence>
<dbReference type="EMBL" id="QXFV01000177">
    <property type="protein sequence ID" value="KAE9047025.1"/>
    <property type="molecule type" value="Genomic_DNA"/>
</dbReference>
<dbReference type="Proteomes" id="UP000435112">
    <property type="component" value="Unassembled WGS sequence"/>
</dbReference>
<dbReference type="Proteomes" id="UP000429607">
    <property type="component" value="Unassembled WGS sequence"/>
</dbReference>
<dbReference type="AlphaFoldDB" id="A0A6A3N3Y9"/>
<dbReference type="OrthoDB" id="10288423at2759"/>
<evidence type="ECO:0000313" key="2">
    <source>
        <dbReference type="EMBL" id="KAE9047025.1"/>
    </source>
</evidence>
<evidence type="ECO:0000313" key="4">
    <source>
        <dbReference type="Proteomes" id="UP000435112"/>
    </source>
</evidence>
<protein>
    <submittedName>
        <fullName evidence="1">Uncharacterized protein</fullName>
    </submittedName>
</protein>
<organism evidence="1 4">
    <name type="scientific">Phytophthora rubi</name>
    <dbReference type="NCBI Taxonomy" id="129364"/>
    <lineage>
        <taxon>Eukaryota</taxon>
        <taxon>Sar</taxon>
        <taxon>Stramenopiles</taxon>
        <taxon>Oomycota</taxon>
        <taxon>Peronosporomycetes</taxon>
        <taxon>Peronosporales</taxon>
        <taxon>Peronosporaceae</taxon>
        <taxon>Phytophthora</taxon>
    </lineage>
</organism>
<reference evidence="3 4" key="1">
    <citation type="submission" date="2018-09" db="EMBL/GenBank/DDBJ databases">
        <title>Genomic investigation of the strawberry pathogen Phytophthora fragariae indicates pathogenicity is determined by transcriptional variation in three key races.</title>
        <authorList>
            <person name="Adams T.M."/>
            <person name="Armitage A.D."/>
            <person name="Sobczyk M.K."/>
            <person name="Bates H.J."/>
            <person name="Dunwell J.M."/>
            <person name="Nellist C.F."/>
            <person name="Harrison R.J."/>
        </authorList>
    </citation>
    <scope>NUCLEOTIDE SEQUENCE [LARGE SCALE GENOMIC DNA]</scope>
    <source>
        <strain evidence="2 3">SCRP249</strain>
        <strain evidence="1 4">SCRP324</strain>
    </source>
</reference>
<comment type="caution">
    <text evidence="1">The sequence shown here is derived from an EMBL/GenBank/DDBJ whole genome shotgun (WGS) entry which is preliminary data.</text>
</comment>
<gene>
    <name evidence="2" type="ORF">PR001_g4369</name>
    <name evidence="1" type="ORF">PR002_g6056</name>
</gene>
<name>A0A6A3N3Y9_9STRA</name>
<sequence length="117" mass="13090">MIFNPDDSTGGADRCWWRVCDTDLRRLIAPEHSSATTLMLSLIVSELASLALGDCKVPFRCLDPELRLILHGLSIALHRLGSELRLSLRRIACVLRHLVFALCRLAPELCLPLGRFP</sequence>
<accession>A0A6A3N3Y9</accession>